<evidence type="ECO:0000256" key="1">
    <source>
        <dbReference type="SAM" id="MobiDB-lite"/>
    </source>
</evidence>
<keyword evidence="3" id="KW-1185">Reference proteome</keyword>
<name>A0A448YV62_9STRA</name>
<proteinExistence type="predicted"/>
<protein>
    <submittedName>
        <fullName evidence="2">Uncharacterized protein</fullName>
    </submittedName>
</protein>
<feature type="compositionally biased region" description="Acidic residues" evidence="1">
    <location>
        <begin position="105"/>
        <end position="125"/>
    </location>
</feature>
<organism evidence="2 3">
    <name type="scientific">Pseudo-nitzschia multistriata</name>
    <dbReference type="NCBI Taxonomy" id="183589"/>
    <lineage>
        <taxon>Eukaryota</taxon>
        <taxon>Sar</taxon>
        <taxon>Stramenopiles</taxon>
        <taxon>Ochrophyta</taxon>
        <taxon>Bacillariophyta</taxon>
        <taxon>Bacillariophyceae</taxon>
        <taxon>Bacillariophycidae</taxon>
        <taxon>Bacillariales</taxon>
        <taxon>Bacillariaceae</taxon>
        <taxon>Pseudo-nitzschia</taxon>
    </lineage>
</organism>
<evidence type="ECO:0000313" key="2">
    <source>
        <dbReference type="EMBL" id="VEU33665.1"/>
    </source>
</evidence>
<reference evidence="2 3" key="1">
    <citation type="submission" date="2019-01" db="EMBL/GenBank/DDBJ databases">
        <authorList>
            <person name="Ferrante I. M."/>
        </authorList>
    </citation>
    <scope>NUCLEOTIDE SEQUENCE [LARGE SCALE GENOMIC DNA]</scope>
    <source>
        <strain evidence="2 3">B856</strain>
    </source>
</reference>
<feature type="region of interest" description="Disordered" evidence="1">
    <location>
        <begin position="98"/>
        <end position="208"/>
    </location>
</feature>
<gene>
    <name evidence="2" type="ORF">PSNMU_V1.4_AUG-EV-PASAV3_0003540</name>
</gene>
<feature type="compositionally biased region" description="Low complexity" evidence="1">
    <location>
        <begin position="177"/>
        <end position="193"/>
    </location>
</feature>
<feature type="compositionally biased region" description="Acidic residues" evidence="1">
    <location>
        <begin position="141"/>
        <end position="161"/>
    </location>
</feature>
<dbReference type="AlphaFoldDB" id="A0A448YV62"/>
<dbReference type="EMBL" id="CAACVS010000005">
    <property type="protein sequence ID" value="VEU33665.1"/>
    <property type="molecule type" value="Genomic_DNA"/>
</dbReference>
<dbReference type="Proteomes" id="UP000291116">
    <property type="component" value="Unassembled WGS sequence"/>
</dbReference>
<accession>A0A448YV62</accession>
<sequence>MGPATPPESTATATSAGCRPKAIAPRAKDTEVRSAAEALLALGGGSLGSRNEPLCPHWHVVNYECDPEAKGERLGTGVYKRIKIVHEVRRVGRTLHRPGLLGACDENDGFDGDDEDSLELYESDSDSSLPELVPISSGEENGGDNNDDGCDGKEEEEEDPPGADSNGDNRCPPNEDPTSATTAASTEAAAPSPGRSIAVIDSGGGRRPTVTEDAWLEVGNPTGLVARLGAYPPACPPAGKNDSINDSDTHEETEPFCHRVCSAVTKASIRGRSEPVLFLVHGATYVSGGPGRAHCESLLTTMDMGDHGVAIHGMHPSGDRCGMTVRGGDYLPFDWDDEKLFFAIEKPSPSDLSRWPVYELNSPHLRGEPFGAAVADGQGAAR</sequence>
<evidence type="ECO:0000313" key="3">
    <source>
        <dbReference type="Proteomes" id="UP000291116"/>
    </source>
</evidence>